<feature type="region of interest" description="Disordered" evidence="1">
    <location>
        <begin position="1"/>
        <end position="37"/>
    </location>
</feature>
<feature type="region of interest" description="Disordered" evidence="1">
    <location>
        <begin position="105"/>
        <end position="126"/>
    </location>
</feature>
<sequence>MNESTRDCAAQGRAEALSTAQQRPDRRPPTDRPHTARRLKIPEEFGAVCPARAVISARSALIAKHIVGGGNRCNRVEGLAAVGDGPMRVGRLLDAGSSWLITDRQLAESPRRSRRKRAPGRGTMAR</sequence>
<proteinExistence type="predicted"/>
<dbReference type="WBParaSite" id="PSAMB.scaffold614size45634.g7430.t1">
    <property type="protein sequence ID" value="PSAMB.scaffold614size45634.g7430.t1"/>
    <property type="gene ID" value="PSAMB.scaffold614size45634.g7430"/>
</dbReference>
<organism evidence="2 3">
    <name type="scientific">Plectus sambesii</name>
    <dbReference type="NCBI Taxonomy" id="2011161"/>
    <lineage>
        <taxon>Eukaryota</taxon>
        <taxon>Metazoa</taxon>
        <taxon>Ecdysozoa</taxon>
        <taxon>Nematoda</taxon>
        <taxon>Chromadorea</taxon>
        <taxon>Plectida</taxon>
        <taxon>Plectina</taxon>
        <taxon>Plectoidea</taxon>
        <taxon>Plectidae</taxon>
        <taxon>Plectus</taxon>
    </lineage>
</organism>
<dbReference type="AlphaFoldDB" id="A0A914X363"/>
<evidence type="ECO:0000256" key="1">
    <source>
        <dbReference type="SAM" id="MobiDB-lite"/>
    </source>
</evidence>
<accession>A0A914X363</accession>
<feature type="compositionally biased region" description="Basic and acidic residues" evidence="1">
    <location>
        <begin position="23"/>
        <end position="34"/>
    </location>
</feature>
<evidence type="ECO:0000313" key="3">
    <source>
        <dbReference type="WBParaSite" id="PSAMB.scaffold614size45634.g7430.t1"/>
    </source>
</evidence>
<keyword evidence="2" id="KW-1185">Reference proteome</keyword>
<name>A0A914X363_9BILA</name>
<evidence type="ECO:0000313" key="2">
    <source>
        <dbReference type="Proteomes" id="UP000887566"/>
    </source>
</evidence>
<dbReference type="Proteomes" id="UP000887566">
    <property type="component" value="Unplaced"/>
</dbReference>
<reference evidence="3" key="1">
    <citation type="submission" date="2022-11" db="UniProtKB">
        <authorList>
            <consortium name="WormBaseParasite"/>
        </authorList>
    </citation>
    <scope>IDENTIFICATION</scope>
</reference>
<protein>
    <submittedName>
        <fullName evidence="3">Uncharacterized protein</fullName>
    </submittedName>
</protein>